<dbReference type="InterPro" id="IPR038177">
    <property type="entry name" value="IAT_beta_sf"/>
</dbReference>
<accession>A0ABU4SMK6</accession>
<protein>
    <recommendedName>
        <fullName evidence="3">Inverse autotransporter beta-domain domain-containing protein</fullName>
    </recommendedName>
</protein>
<feature type="domain" description="Inverse autotransporter beta-domain" evidence="3">
    <location>
        <begin position="74"/>
        <end position="350"/>
    </location>
</feature>
<dbReference type="PANTHER" id="PTHR39576:SF2">
    <property type="entry name" value="ATTACHING AND EFFACING PROTEIN HOMOLOG-RELATED"/>
    <property type="match status" value="1"/>
</dbReference>
<dbReference type="SUPFAM" id="SSF49373">
    <property type="entry name" value="Invasin/intimin cell-adhesion fragments"/>
    <property type="match status" value="1"/>
</dbReference>
<proteinExistence type="inferred from homology"/>
<dbReference type="InterPro" id="IPR024519">
    <property type="entry name" value="IAT_beta"/>
</dbReference>
<dbReference type="PRINTS" id="PR01369">
    <property type="entry name" value="INTIMIN"/>
</dbReference>
<dbReference type="InterPro" id="IPR008964">
    <property type="entry name" value="Invasin/intimin_cell_adhesion"/>
</dbReference>
<dbReference type="Gene3D" id="2.60.40.10">
    <property type="entry name" value="Immunoglobulins"/>
    <property type="match status" value="1"/>
</dbReference>
<dbReference type="Proteomes" id="UP001271640">
    <property type="component" value="Unassembled WGS sequence"/>
</dbReference>
<name>A0ABU4SMK6_9GAMM</name>
<dbReference type="InterPro" id="IPR003535">
    <property type="entry name" value="Intimin/invasin_bac"/>
</dbReference>
<feature type="chain" id="PRO_5047534232" description="Inverse autotransporter beta-domain domain-containing protein" evidence="2">
    <location>
        <begin position="36"/>
        <end position="1161"/>
    </location>
</feature>
<comment type="caution">
    <text evidence="4">The sequence shown here is derived from an EMBL/GenBank/DDBJ whole genome shotgun (WGS) entry which is preliminary data.</text>
</comment>
<evidence type="ECO:0000313" key="5">
    <source>
        <dbReference type="Proteomes" id="UP001271640"/>
    </source>
</evidence>
<organism evidence="4 5">
    <name type="scientific">Xenorhabdus littoralis</name>
    <dbReference type="NCBI Taxonomy" id="2582835"/>
    <lineage>
        <taxon>Bacteria</taxon>
        <taxon>Pseudomonadati</taxon>
        <taxon>Pseudomonadota</taxon>
        <taxon>Gammaproteobacteria</taxon>
        <taxon>Enterobacterales</taxon>
        <taxon>Morganellaceae</taxon>
        <taxon>Xenorhabdus</taxon>
    </lineage>
</organism>
<evidence type="ECO:0000259" key="3">
    <source>
        <dbReference type="Pfam" id="PF11924"/>
    </source>
</evidence>
<keyword evidence="2" id="KW-0732">Signal</keyword>
<evidence type="ECO:0000313" key="4">
    <source>
        <dbReference type="EMBL" id="MDX7999888.1"/>
    </source>
</evidence>
<keyword evidence="5" id="KW-1185">Reference proteome</keyword>
<gene>
    <name evidence="4" type="ORF">FE394_11890</name>
</gene>
<dbReference type="EMBL" id="VCDP01000045">
    <property type="protein sequence ID" value="MDX7999888.1"/>
    <property type="molecule type" value="Genomic_DNA"/>
</dbReference>
<feature type="signal peptide" evidence="2">
    <location>
        <begin position="1"/>
        <end position="35"/>
    </location>
</feature>
<dbReference type="InterPro" id="IPR013783">
    <property type="entry name" value="Ig-like_fold"/>
</dbReference>
<evidence type="ECO:0000256" key="1">
    <source>
        <dbReference type="ARBA" id="ARBA00010116"/>
    </source>
</evidence>
<comment type="similarity">
    <text evidence="1">Belongs to the intimin/invasin family.</text>
</comment>
<dbReference type="Gene3D" id="2.40.160.160">
    <property type="entry name" value="Inverse autotransporter, beta-domain"/>
    <property type="match status" value="1"/>
</dbReference>
<dbReference type="InterPro" id="IPR051715">
    <property type="entry name" value="Intimin-Invasin_domain"/>
</dbReference>
<evidence type="ECO:0000256" key="2">
    <source>
        <dbReference type="SAM" id="SignalP"/>
    </source>
</evidence>
<dbReference type="Pfam" id="PF11924">
    <property type="entry name" value="IAT_beta"/>
    <property type="match status" value="1"/>
</dbReference>
<sequence>MRYSYMDSYFNHKVFRLSVLAYSLFLPFTPMSAFSAGEESYDKKTERKFLQKSLHENNIDNKEDDTAGVIAQNVQRVGSMLSSSPSQLTEQAKSYALGKINSTINTETQKWLSQFGTARINFSLDRKGKLDNGSLDLLLPLYDNKEDWLVFSQLGYRNKDSRHTVNLGLGGRYFTPDWMYGLNTFFDHDVTGNNKRLGLGGEAWTDYVKLSANTYWRLSKWRDSPHDNAYEERPANGFDLNSEFFLPAYPNLGGKLSYEQYFGDNVALFNRDTKQKDPSLARFGLNYTPIPLVTMGVDYKLGSGGSSETLFLANLNYRFGMPFSYQISPDSVASMRTLAGSRYDLVERNNNIVLDYKKKPELAITLPSSVSGYSSQMIPVTATIVSSKPVKNILWKASQKFAANGGVINGSNTQNPTITLPQYQYAANGPDNLNVYPISVTAEEEGRKTETANMDIVVEPFVIKDGSIKPHKEGPVIADGRPAYDLAAAVTYGRKDNAPLKGKDIVIPDVKWSIEPANPNATLTWTHSAPLNSQGQLTATLGSNEPLDPKTTVYLEIAGMPKVAINDKPLDFTNTHFEYNIDDAQVNPKEKLAANSTNYYTFTARVLDKDGKPLADQEIKAKWNATLESGLETKIESKDNYKTNSKGELTAILRSANENTHEITATLSVDNGPRKTFAPVEFVNSSLAVERYVLPAGDDKGNYKADGKKHTLTAYLMKDGKPLTGVASPNVKWSIISPLPGITVEPGSYSADTGEVTAIFSSTRSIEQAQIGLSVDNSPVFESPSLNFVAPDSTSLGAKIEKSMTHSPDGPLVAGSETPYVFSAKIVGADGTTPLVNQSISDAVWKIESPTKHEGLTLEFPDNLTTDKEGNLTARLTSTENSGFKDVTVSLSLGSGNPVSSSVAFLLQEQLAGLRISTTDDNGTVYKKFYSHTQQGEIHYLTKQLRLDLTRIVDGKVEIIGNQDPQKYTVKVSVEPGKENMVKVDESGQLSFPIEKYRPGQGSIKISALIKHTETGQQELYTYTINPKTYVFGVWDTKVNPHIGGTVSYNSTDPNQSCETLDIQYSYGYPTKTLLMGTDVGITESEDPATSYSRQFDLKHFLDFGGIFYEISKMDPATGKNPNVKVKFNTGNYGIYDARVRAINRNLAAWPQGLMVCQITD</sequence>
<dbReference type="PANTHER" id="PTHR39576">
    <property type="entry name" value="ATTACHING AND EFFACING PROTEIN HOMOLOG-RELATED-RELATED"/>
    <property type="match status" value="1"/>
</dbReference>
<reference evidence="5" key="1">
    <citation type="journal article" date="2024" name="Toxins">
        <title>Genome Sequence Analysis of Native Xenorhabdus Strains Isolated from Entomopathogenic Nematodes in Argentina.</title>
        <authorList>
            <person name="Palma L."/>
            <person name="Frizzo L."/>
            <person name="Kaiser S."/>
            <person name="Berry C."/>
            <person name="Caballero P."/>
            <person name="Bode H.B."/>
            <person name="Del Valle E.E."/>
        </authorList>
    </citation>
    <scope>NUCLEOTIDE SEQUENCE [LARGE SCALE GENOMIC DNA]</scope>
    <source>
        <strain evidence="5">Reich</strain>
    </source>
</reference>